<feature type="compositionally biased region" description="Low complexity" evidence="5">
    <location>
        <begin position="94"/>
        <end position="105"/>
    </location>
</feature>
<keyword evidence="2" id="KW-0645">Protease</keyword>
<dbReference type="PROSITE" id="PS50600">
    <property type="entry name" value="ULP_PROTEASE"/>
    <property type="match status" value="1"/>
</dbReference>
<feature type="region of interest" description="Disordered" evidence="5">
    <location>
        <begin position="1"/>
        <end position="34"/>
    </location>
</feature>
<dbReference type="EMBL" id="CAKOGP040001770">
    <property type="protein sequence ID" value="CAJ1950668.1"/>
    <property type="molecule type" value="Genomic_DNA"/>
</dbReference>
<organism evidence="7 8">
    <name type="scientific">Cylindrotheca closterium</name>
    <dbReference type="NCBI Taxonomy" id="2856"/>
    <lineage>
        <taxon>Eukaryota</taxon>
        <taxon>Sar</taxon>
        <taxon>Stramenopiles</taxon>
        <taxon>Ochrophyta</taxon>
        <taxon>Bacillariophyta</taxon>
        <taxon>Bacillariophyceae</taxon>
        <taxon>Bacillariophycidae</taxon>
        <taxon>Bacillariales</taxon>
        <taxon>Bacillariaceae</taxon>
        <taxon>Cylindrotheca</taxon>
    </lineage>
</organism>
<feature type="domain" description="Ubiquitin-like protease family profile" evidence="6">
    <location>
        <begin position="944"/>
        <end position="1137"/>
    </location>
</feature>
<dbReference type="PANTHER" id="PTHR12606">
    <property type="entry name" value="SENTRIN/SUMO-SPECIFIC PROTEASE"/>
    <property type="match status" value="1"/>
</dbReference>
<dbReference type="Pfam" id="PF02902">
    <property type="entry name" value="Peptidase_C48"/>
    <property type="match status" value="1"/>
</dbReference>
<proteinExistence type="inferred from homology"/>
<feature type="compositionally biased region" description="Basic and acidic residues" evidence="5">
    <location>
        <begin position="611"/>
        <end position="632"/>
    </location>
</feature>
<feature type="compositionally biased region" description="Low complexity" evidence="5">
    <location>
        <begin position="634"/>
        <end position="644"/>
    </location>
</feature>
<dbReference type="Proteomes" id="UP001295423">
    <property type="component" value="Unassembled WGS sequence"/>
</dbReference>
<dbReference type="SUPFAM" id="SSF54001">
    <property type="entry name" value="Cysteine proteinases"/>
    <property type="match status" value="1"/>
</dbReference>
<name>A0AAD2PUI7_9STRA</name>
<dbReference type="InterPro" id="IPR038765">
    <property type="entry name" value="Papain-like_cys_pep_sf"/>
</dbReference>
<dbReference type="GO" id="GO:0006508">
    <property type="term" value="P:proteolysis"/>
    <property type="evidence" value="ECO:0007669"/>
    <property type="project" value="UniProtKB-KW"/>
</dbReference>
<dbReference type="InterPro" id="IPR003653">
    <property type="entry name" value="Peptidase_C48_C"/>
</dbReference>
<gene>
    <name evidence="7" type="ORF">CYCCA115_LOCUS12697</name>
</gene>
<feature type="region of interest" description="Disordered" evidence="5">
    <location>
        <begin position="862"/>
        <end position="913"/>
    </location>
</feature>
<feature type="compositionally biased region" description="Acidic residues" evidence="5">
    <location>
        <begin position="865"/>
        <end position="907"/>
    </location>
</feature>
<feature type="region of interest" description="Disordered" evidence="5">
    <location>
        <begin position="56"/>
        <end position="183"/>
    </location>
</feature>
<evidence type="ECO:0000256" key="2">
    <source>
        <dbReference type="ARBA" id="ARBA00022670"/>
    </source>
</evidence>
<reference evidence="7" key="1">
    <citation type="submission" date="2023-08" db="EMBL/GenBank/DDBJ databases">
        <authorList>
            <person name="Audoor S."/>
            <person name="Bilcke G."/>
        </authorList>
    </citation>
    <scope>NUCLEOTIDE SEQUENCE</scope>
</reference>
<dbReference type="AlphaFoldDB" id="A0AAD2PUI7"/>
<sequence length="1166" mass="133779">MTEYRPQHECGYTNGDGGNHPVPQTPGFYPQTPYHCTGPTSINSWQHHSGNSWQHHWGNDCGDPRDRPPDHQPFPHPLSAHHQPFAPSHHPLSAHHQPFAPSHHQPFPPSPHQPFPHPPTPLLQPPSRTEMYSSKPDYQQPFPHPPTLLLLAKPDHQQTFPHPPTPLQPPEQTEMYSSDQKPCPSWRKKVAVDIMKRASSKRKYANASFNKQSEFSLLCDCSSPHQFFTHRFYGYSIGKKQGIGQLRLEPNFDKKFMDQINFVETIGNEELIEPRYSVDEITRQIELVFLSYHLVSVLYHHIMGSQVSPVVMLPYARGWMEVTGGEKECWASLLQLVVFLQKDTIKENGKSAISAAFRSANPRWFGLELDYYLREERMLENHRDKQRDIFTTTDSLVAVLAGAYQKSRSQSRALFSQEGIHTTKGRMPTSVDVGCDPALFFNNVVMLRITVLAKIDCWRVKVKGRKASVQKLRLHKKRRVKATISQGDIKAKVEKDENGETEPKKKVEKVEKDESEENEKVEKDESEENEKVEKDESEENEKVEKDESEENELKPVKKDESEENELKPVKKDESEENQLKKKVEQVEKDESEENQLKRKVEQVEKDESEEKEPKKKVEQVEKNEPLVIKDDPGTQDTQETQDGTSEVSHTDYSALPEEQWEPMRVNDVIEYKTQVGQSETVKTVVVGIEPRNAYPLVLKNNQLVDAFTHVRRIGAFDGTRIIPLVKSDGDSIIRHLGYSKLISCFRLEVCGTEHINNKQGMEEAKKKIKKTLNEMKEGAMAAFNKVPDEITTKPVKNADEDVDDDSDEITIEPVNDDCNGVAEKDVVDDGIEDVVLGADEDMAVMGVKEGDDLISLGEISFVVDGNDEDEEDENGDNDDEDEDEKDKEDDLSMDEDEDEKDKDDDLSMDPFNFLKPLSRNEKKRYDRFFRGHKKQDDNKTIGPDKLCIGSIKTLGDGQWVSAEIIKTFLLRVEENRKSSSPSRTCLLDPVLFTDLIVHVARDAETNRFKKVVSGGQLGILYKKARFSRTLKRNRVDCVIDLEKLIIPVNHHGCHWFLIVAYMKEKRIQVYDSMAGLSRMMYLKVLLKYIRKNYEENKGKKMRGWKKWKLLETDKKMTPQQCNGHDCGIFTCLAAERIYRGAELDYKQSEVSNIRKRIALYTLQSNK</sequence>
<comment type="caution">
    <text evidence="7">The sequence shown here is derived from an EMBL/GenBank/DDBJ whole genome shotgun (WGS) entry which is preliminary data.</text>
</comment>
<protein>
    <recommendedName>
        <fullName evidence="6">Ubiquitin-like protease family profile domain-containing protein</fullName>
    </recommendedName>
</protein>
<evidence type="ECO:0000256" key="5">
    <source>
        <dbReference type="SAM" id="MobiDB-lite"/>
    </source>
</evidence>
<keyword evidence="8" id="KW-1185">Reference proteome</keyword>
<evidence type="ECO:0000256" key="3">
    <source>
        <dbReference type="ARBA" id="ARBA00022801"/>
    </source>
</evidence>
<feature type="compositionally biased region" description="Pro residues" evidence="5">
    <location>
        <begin position="106"/>
        <end position="124"/>
    </location>
</feature>
<keyword evidence="4" id="KW-0788">Thiol protease</keyword>
<dbReference type="GO" id="GO:0016929">
    <property type="term" value="F:deSUMOylase activity"/>
    <property type="evidence" value="ECO:0007669"/>
    <property type="project" value="TreeGrafter"/>
</dbReference>
<feature type="compositionally biased region" description="Basic and acidic residues" evidence="5">
    <location>
        <begin position="491"/>
        <end position="605"/>
    </location>
</feature>
<evidence type="ECO:0000256" key="4">
    <source>
        <dbReference type="ARBA" id="ARBA00022807"/>
    </source>
</evidence>
<dbReference type="GO" id="GO:0005634">
    <property type="term" value="C:nucleus"/>
    <property type="evidence" value="ECO:0007669"/>
    <property type="project" value="TreeGrafter"/>
</dbReference>
<keyword evidence="3" id="KW-0378">Hydrolase</keyword>
<dbReference type="PANTHER" id="PTHR12606:SF1">
    <property type="entry name" value="UBIQUITIN-LIKE-SPECIFIC PROTEASE 1A"/>
    <property type="match status" value="1"/>
</dbReference>
<evidence type="ECO:0000259" key="6">
    <source>
        <dbReference type="PROSITE" id="PS50600"/>
    </source>
</evidence>
<evidence type="ECO:0000313" key="8">
    <source>
        <dbReference type="Proteomes" id="UP001295423"/>
    </source>
</evidence>
<accession>A0AAD2PUI7</accession>
<dbReference type="GO" id="GO:0016926">
    <property type="term" value="P:protein desumoylation"/>
    <property type="evidence" value="ECO:0007669"/>
    <property type="project" value="TreeGrafter"/>
</dbReference>
<evidence type="ECO:0000313" key="7">
    <source>
        <dbReference type="EMBL" id="CAJ1950668.1"/>
    </source>
</evidence>
<dbReference type="Gene3D" id="3.40.395.10">
    <property type="entry name" value="Adenoviral Proteinase, Chain A"/>
    <property type="match status" value="1"/>
</dbReference>
<evidence type="ECO:0000256" key="1">
    <source>
        <dbReference type="ARBA" id="ARBA00005234"/>
    </source>
</evidence>
<comment type="similarity">
    <text evidence="1">Belongs to the peptidase C48 family.</text>
</comment>
<feature type="region of interest" description="Disordered" evidence="5">
    <location>
        <begin position="491"/>
        <end position="652"/>
    </location>
</feature>